<evidence type="ECO:0000313" key="2">
    <source>
        <dbReference type="Proteomes" id="UP001499942"/>
    </source>
</evidence>
<gene>
    <name evidence="1" type="ORF">GCM10010393_45210</name>
</gene>
<reference evidence="1 2" key="1">
    <citation type="journal article" date="2019" name="Int. J. Syst. Evol. Microbiol.">
        <title>The Global Catalogue of Microorganisms (GCM) 10K type strain sequencing project: providing services to taxonomists for standard genome sequencing and annotation.</title>
        <authorList>
            <consortium name="The Broad Institute Genomics Platform"/>
            <consortium name="The Broad Institute Genome Sequencing Center for Infectious Disease"/>
            <person name="Wu L."/>
            <person name="Ma J."/>
        </authorList>
    </citation>
    <scope>NUCLEOTIDE SEQUENCE [LARGE SCALE GENOMIC DNA]</scope>
    <source>
        <strain evidence="1 2">JCM 5062</strain>
    </source>
</reference>
<name>A0ABN3MRN6_9ACTN</name>
<evidence type="ECO:0008006" key="3">
    <source>
        <dbReference type="Google" id="ProtNLM"/>
    </source>
</evidence>
<evidence type="ECO:0000313" key="1">
    <source>
        <dbReference type="EMBL" id="GAA2507350.1"/>
    </source>
</evidence>
<protein>
    <recommendedName>
        <fullName evidence="3">Transposase</fullName>
    </recommendedName>
</protein>
<proteinExistence type="predicted"/>
<keyword evidence="2" id="KW-1185">Reference proteome</keyword>
<comment type="caution">
    <text evidence="1">The sequence shown here is derived from an EMBL/GenBank/DDBJ whole genome shotgun (WGS) entry which is preliminary data.</text>
</comment>
<sequence length="63" mass="7038">MRQDWEPEDLIEVWTLLEEPAGQDRVPGGVHALHLLRSALVHVNALLISRSSPIRSGPTPYRG</sequence>
<dbReference type="Proteomes" id="UP001499942">
    <property type="component" value="Unassembled WGS sequence"/>
</dbReference>
<accession>A0ABN3MRN6</accession>
<organism evidence="1 2">
    <name type="scientific">Streptomyces gobitricini</name>
    <dbReference type="NCBI Taxonomy" id="68211"/>
    <lineage>
        <taxon>Bacteria</taxon>
        <taxon>Bacillati</taxon>
        <taxon>Actinomycetota</taxon>
        <taxon>Actinomycetes</taxon>
        <taxon>Kitasatosporales</taxon>
        <taxon>Streptomycetaceae</taxon>
        <taxon>Streptomyces</taxon>
    </lineage>
</organism>
<dbReference type="EMBL" id="BAAASR010000025">
    <property type="protein sequence ID" value="GAA2507350.1"/>
    <property type="molecule type" value="Genomic_DNA"/>
</dbReference>